<evidence type="ECO:0000256" key="15">
    <source>
        <dbReference type="ARBA" id="ARBA00083715"/>
    </source>
</evidence>
<evidence type="ECO:0000256" key="8">
    <source>
        <dbReference type="ARBA" id="ARBA00047678"/>
    </source>
</evidence>
<comment type="catalytic activity">
    <reaction evidence="10">
        <text>Cr(6+) + 2 NADH + O2 = Cr(3+) + superoxide + 2 NAD(+) + 2 H(+)</text>
        <dbReference type="Rhea" id="RHEA:44372"/>
        <dbReference type="ChEBI" id="CHEBI:15378"/>
        <dbReference type="ChEBI" id="CHEBI:15379"/>
        <dbReference type="ChEBI" id="CHEBI:18421"/>
        <dbReference type="ChEBI" id="CHEBI:33007"/>
        <dbReference type="ChEBI" id="CHEBI:49544"/>
        <dbReference type="ChEBI" id="CHEBI:57540"/>
        <dbReference type="ChEBI" id="CHEBI:57945"/>
    </reaction>
</comment>
<evidence type="ECO:0000256" key="3">
    <source>
        <dbReference type="ARBA" id="ARBA00012648"/>
    </source>
</evidence>
<protein>
    <recommendedName>
        <fullName evidence="13">Quinone reductase</fullName>
        <ecNumber evidence="3">1.6.5.2</ecNumber>
    </recommendedName>
    <alternativeName>
        <fullName evidence="15">Chromate reductase</fullName>
    </alternativeName>
    <alternativeName>
        <fullName evidence="14">NAD(P)H dehydrogenase (quinone)</fullName>
    </alternativeName>
</protein>
<evidence type="ECO:0000256" key="2">
    <source>
        <dbReference type="ARBA" id="ARBA00005990"/>
    </source>
</evidence>
<comment type="catalytic activity">
    <reaction evidence="9">
        <text>a quinone + NADPH + H(+) = a quinol + NADP(+)</text>
        <dbReference type="Rhea" id="RHEA:46164"/>
        <dbReference type="ChEBI" id="CHEBI:15378"/>
        <dbReference type="ChEBI" id="CHEBI:24646"/>
        <dbReference type="ChEBI" id="CHEBI:57783"/>
        <dbReference type="ChEBI" id="CHEBI:58349"/>
        <dbReference type="ChEBI" id="CHEBI:132124"/>
        <dbReference type="EC" id="1.6.5.2"/>
    </reaction>
</comment>
<name>G9Y9E8_HAFAL</name>
<reference evidence="17 18" key="1">
    <citation type="submission" date="2011-08" db="EMBL/GenBank/DDBJ databases">
        <authorList>
            <person name="Weinstock G."/>
            <person name="Sodergren E."/>
            <person name="Clifton S."/>
            <person name="Fulton L."/>
            <person name="Fulton B."/>
            <person name="Courtney L."/>
            <person name="Fronick C."/>
            <person name="Harrison M."/>
            <person name="Strong C."/>
            <person name="Farmer C."/>
            <person name="Delahaunty K."/>
            <person name="Markovic C."/>
            <person name="Hall O."/>
            <person name="Minx P."/>
            <person name="Tomlinson C."/>
            <person name="Mitreva M."/>
            <person name="Hou S."/>
            <person name="Chen J."/>
            <person name="Wollam A."/>
            <person name="Pepin K.H."/>
            <person name="Johnson M."/>
            <person name="Bhonagiri V."/>
            <person name="Zhang X."/>
            <person name="Suruliraj S."/>
            <person name="Warren W."/>
            <person name="Chinwalla A."/>
            <person name="Mardis E.R."/>
            <person name="Wilson R.K."/>
        </authorList>
    </citation>
    <scope>NUCLEOTIDE SEQUENCE [LARGE SCALE GENOMIC DNA]</scope>
    <source>
        <strain evidence="17 18">ATCC 51873</strain>
    </source>
</reference>
<evidence type="ECO:0000256" key="7">
    <source>
        <dbReference type="ARBA" id="ARBA00023027"/>
    </source>
</evidence>
<accession>G9Y9E8</accession>
<dbReference type="SUPFAM" id="SSF52218">
    <property type="entry name" value="Flavoproteins"/>
    <property type="match status" value="1"/>
</dbReference>
<evidence type="ECO:0000256" key="9">
    <source>
        <dbReference type="ARBA" id="ARBA00048983"/>
    </source>
</evidence>
<evidence type="ECO:0000256" key="13">
    <source>
        <dbReference type="ARBA" id="ARBA00071270"/>
    </source>
</evidence>
<evidence type="ECO:0000259" key="16">
    <source>
        <dbReference type="Pfam" id="PF03358"/>
    </source>
</evidence>
<keyword evidence="6" id="KW-0560">Oxidoreductase</keyword>
<dbReference type="PATRIC" id="fig|1002364.3.peg.2821"/>
<evidence type="ECO:0000256" key="14">
    <source>
        <dbReference type="ARBA" id="ARBA00080247"/>
    </source>
</evidence>
<comment type="catalytic activity">
    <reaction evidence="11">
        <text>Cr(6+) + 2 NADPH + O2 = Cr(3+) + superoxide + 2 NADP(+) + 2 H(+)</text>
        <dbReference type="Rhea" id="RHEA:44368"/>
        <dbReference type="ChEBI" id="CHEBI:15378"/>
        <dbReference type="ChEBI" id="CHEBI:15379"/>
        <dbReference type="ChEBI" id="CHEBI:18421"/>
        <dbReference type="ChEBI" id="CHEBI:33007"/>
        <dbReference type="ChEBI" id="CHEBI:49544"/>
        <dbReference type="ChEBI" id="CHEBI:57783"/>
        <dbReference type="ChEBI" id="CHEBI:58349"/>
    </reaction>
</comment>
<dbReference type="GO" id="GO:0005829">
    <property type="term" value="C:cytosol"/>
    <property type="evidence" value="ECO:0007669"/>
    <property type="project" value="TreeGrafter"/>
</dbReference>
<dbReference type="EMBL" id="AGCI01000072">
    <property type="protein sequence ID" value="EHM40883.1"/>
    <property type="molecule type" value="Genomic_DNA"/>
</dbReference>
<dbReference type="Proteomes" id="UP000005959">
    <property type="component" value="Unassembled WGS sequence"/>
</dbReference>
<evidence type="ECO:0000313" key="17">
    <source>
        <dbReference type="EMBL" id="EHM40883.1"/>
    </source>
</evidence>
<dbReference type="PANTHER" id="PTHR30543">
    <property type="entry name" value="CHROMATE REDUCTASE"/>
    <property type="match status" value="1"/>
</dbReference>
<evidence type="ECO:0000313" key="18">
    <source>
        <dbReference type="Proteomes" id="UP000005959"/>
    </source>
</evidence>
<dbReference type="PANTHER" id="PTHR30543:SF21">
    <property type="entry name" value="NAD(P)H-DEPENDENT FMN REDUCTASE LOT6"/>
    <property type="match status" value="1"/>
</dbReference>
<dbReference type="GO" id="GO:0003955">
    <property type="term" value="F:NAD(P)H dehydrogenase (quinone) activity"/>
    <property type="evidence" value="ECO:0007669"/>
    <property type="project" value="UniProtKB-EC"/>
</dbReference>
<keyword evidence="4" id="KW-0285">Flavoprotein</keyword>
<dbReference type="InterPro" id="IPR050712">
    <property type="entry name" value="NAD(P)H-dep_reductase"/>
</dbReference>
<evidence type="ECO:0000256" key="5">
    <source>
        <dbReference type="ARBA" id="ARBA00022643"/>
    </source>
</evidence>
<dbReference type="HOGENOM" id="CLU_055322_4_2_6"/>
<feature type="domain" description="NADPH-dependent FMN reductase-like" evidence="16">
    <location>
        <begin position="23"/>
        <end position="165"/>
    </location>
</feature>
<evidence type="ECO:0000256" key="1">
    <source>
        <dbReference type="ARBA" id="ARBA00001917"/>
    </source>
</evidence>
<comment type="cofactor">
    <cofactor evidence="1">
        <name>FMN</name>
        <dbReference type="ChEBI" id="CHEBI:58210"/>
    </cofactor>
</comment>
<keyword evidence="5" id="KW-0288">FMN</keyword>
<evidence type="ECO:0000256" key="11">
    <source>
        <dbReference type="ARBA" id="ARBA00050553"/>
    </source>
</evidence>
<comment type="similarity">
    <text evidence="2">Belongs to the SsuE family.</text>
</comment>
<dbReference type="Gene3D" id="3.40.50.360">
    <property type="match status" value="1"/>
</dbReference>
<comment type="caution">
    <text evidence="17">The sequence shown here is derived from an EMBL/GenBank/DDBJ whole genome shotgun (WGS) entry which is preliminary data.</text>
</comment>
<evidence type="ECO:0000256" key="10">
    <source>
        <dbReference type="ARBA" id="ARBA00050191"/>
    </source>
</evidence>
<keyword evidence="7" id="KW-0520">NAD</keyword>
<proteinExistence type="inferred from homology"/>
<dbReference type="InterPro" id="IPR005025">
    <property type="entry name" value="FMN_Rdtase-like_dom"/>
</dbReference>
<dbReference type="Pfam" id="PF03358">
    <property type="entry name" value="FMN_red"/>
    <property type="match status" value="1"/>
</dbReference>
<evidence type="ECO:0000256" key="12">
    <source>
        <dbReference type="ARBA" id="ARBA00061723"/>
    </source>
</evidence>
<gene>
    <name evidence="17" type="ORF">HMPREF0454_03116</name>
</gene>
<sequence>MTSVKFGYITSRNGELMSDKPLKIVTLLGSLRKGSYNAIVANALPSLAPKDVTIEALPSIRDIPLYDADLQQDEGFPAQIEAIAEEIRQADGVIIVTPEYNYSVPGGLKNAIDWISRLPNQPLAGKPVAIQTSSMGPIGGARCQYHLRQILVFLDCQVMNKPEFMGGVIQNKVDEQKGTLTDTSTIEFLGKQLSAFADYVRRVG</sequence>
<dbReference type="AlphaFoldDB" id="G9Y9E8"/>
<dbReference type="GO" id="GO:0010181">
    <property type="term" value="F:FMN binding"/>
    <property type="evidence" value="ECO:0007669"/>
    <property type="project" value="TreeGrafter"/>
</dbReference>
<evidence type="ECO:0000256" key="6">
    <source>
        <dbReference type="ARBA" id="ARBA00023002"/>
    </source>
</evidence>
<comment type="subunit">
    <text evidence="12">Homotetramer. Dimer of dimers. The tetrameric configuration has a central role in chromate reductase activity.</text>
</comment>
<dbReference type="FunFam" id="3.40.50.360:FF:000014">
    <property type="entry name" value="NADPH-dependent FMN reductase"/>
    <property type="match status" value="1"/>
</dbReference>
<organism evidence="17 18">
    <name type="scientific">Hafnia alvei ATCC 51873</name>
    <dbReference type="NCBI Taxonomy" id="1002364"/>
    <lineage>
        <taxon>Bacteria</taxon>
        <taxon>Pseudomonadati</taxon>
        <taxon>Pseudomonadota</taxon>
        <taxon>Gammaproteobacteria</taxon>
        <taxon>Enterobacterales</taxon>
        <taxon>Hafniaceae</taxon>
        <taxon>Hafnia</taxon>
    </lineage>
</organism>
<dbReference type="EC" id="1.6.5.2" evidence="3"/>
<comment type="catalytic activity">
    <reaction evidence="8">
        <text>a quinone + NADH + H(+) = a quinol + NAD(+)</text>
        <dbReference type="Rhea" id="RHEA:46160"/>
        <dbReference type="ChEBI" id="CHEBI:15378"/>
        <dbReference type="ChEBI" id="CHEBI:24646"/>
        <dbReference type="ChEBI" id="CHEBI:57540"/>
        <dbReference type="ChEBI" id="CHEBI:57945"/>
        <dbReference type="ChEBI" id="CHEBI:132124"/>
        <dbReference type="EC" id="1.6.5.2"/>
    </reaction>
</comment>
<evidence type="ECO:0000256" key="4">
    <source>
        <dbReference type="ARBA" id="ARBA00022630"/>
    </source>
</evidence>
<dbReference type="InterPro" id="IPR029039">
    <property type="entry name" value="Flavoprotein-like_sf"/>
</dbReference>